<dbReference type="Gramene" id="mRNA:HanXRQr2_Chr15g0684251">
    <property type="protein sequence ID" value="CDS:HanXRQr2_Chr15g0684251.1"/>
    <property type="gene ID" value="HanXRQr2_Chr15g0684251"/>
</dbReference>
<protein>
    <submittedName>
        <fullName evidence="1">Uncharacterized protein</fullName>
    </submittedName>
</protein>
<gene>
    <name evidence="1" type="ORF">HanXRQr2_Chr15g0684251</name>
</gene>
<keyword evidence="2" id="KW-1185">Reference proteome</keyword>
<evidence type="ECO:0000313" key="1">
    <source>
        <dbReference type="EMBL" id="KAF5763769.1"/>
    </source>
</evidence>
<evidence type="ECO:0000313" key="2">
    <source>
        <dbReference type="Proteomes" id="UP000215914"/>
    </source>
</evidence>
<proteinExistence type="predicted"/>
<reference evidence="1" key="2">
    <citation type="submission" date="2020-06" db="EMBL/GenBank/DDBJ databases">
        <title>Helianthus annuus Genome sequencing and assembly Release 2.</title>
        <authorList>
            <person name="Gouzy J."/>
            <person name="Langlade N."/>
            <person name="Munos S."/>
        </authorList>
    </citation>
    <scope>NUCLEOTIDE SEQUENCE</scope>
    <source>
        <tissue evidence="1">Leaves</tissue>
    </source>
</reference>
<dbReference type="EMBL" id="MNCJ02000330">
    <property type="protein sequence ID" value="KAF5763769.1"/>
    <property type="molecule type" value="Genomic_DNA"/>
</dbReference>
<sequence length="49" mass="6208">MELTSWMKMARFKTFWIHMRKTNIWTKVAKLAKQRKWHFTLFSFYKLIP</sequence>
<name>A0A9K3DYD5_HELAN</name>
<comment type="caution">
    <text evidence="1">The sequence shown here is derived from an EMBL/GenBank/DDBJ whole genome shotgun (WGS) entry which is preliminary data.</text>
</comment>
<organism evidence="1 2">
    <name type="scientific">Helianthus annuus</name>
    <name type="common">Common sunflower</name>
    <dbReference type="NCBI Taxonomy" id="4232"/>
    <lineage>
        <taxon>Eukaryota</taxon>
        <taxon>Viridiplantae</taxon>
        <taxon>Streptophyta</taxon>
        <taxon>Embryophyta</taxon>
        <taxon>Tracheophyta</taxon>
        <taxon>Spermatophyta</taxon>
        <taxon>Magnoliopsida</taxon>
        <taxon>eudicotyledons</taxon>
        <taxon>Gunneridae</taxon>
        <taxon>Pentapetalae</taxon>
        <taxon>asterids</taxon>
        <taxon>campanulids</taxon>
        <taxon>Asterales</taxon>
        <taxon>Asteraceae</taxon>
        <taxon>Asteroideae</taxon>
        <taxon>Heliantheae alliance</taxon>
        <taxon>Heliantheae</taxon>
        <taxon>Helianthus</taxon>
    </lineage>
</organism>
<dbReference type="AlphaFoldDB" id="A0A9K3DYD5"/>
<dbReference type="Proteomes" id="UP000215914">
    <property type="component" value="Unassembled WGS sequence"/>
</dbReference>
<accession>A0A9K3DYD5</accession>
<reference evidence="1" key="1">
    <citation type="journal article" date="2017" name="Nature">
        <title>The sunflower genome provides insights into oil metabolism, flowering and Asterid evolution.</title>
        <authorList>
            <person name="Badouin H."/>
            <person name="Gouzy J."/>
            <person name="Grassa C.J."/>
            <person name="Murat F."/>
            <person name="Staton S.E."/>
            <person name="Cottret L."/>
            <person name="Lelandais-Briere C."/>
            <person name="Owens G.L."/>
            <person name="Carrere S."/>
            <person name="Mayjonade B."/>
            <person name="Legrand L."/>
            <person name="Gill N."/>
            <person name="Kane N.C."/>
            <person name="Bowers J.E."/>
            <person name="Hubner S."/>
            <person name="Bellec A."/>
            <person name="Berard A."/>
            <person name="Berges H."/>
            <person name="Blanchet N."/>
            <person name="Boniface M.C."/>
            <person name="Brunel D."/>
            <person name="Catrice O."/>
            <person name="Chaidir N."/>
            <person name="Claudel C."/>
            <person name="Donnadieu C."/>
            <person name="Faraut T."/>
            <person name="Fievet G."/>
            <person name="Helmstetter N."/>
            <person name="King M."/>
            <person name="Knapp S.J."/>
            <person name="Lai Z."/>
            <person name="Le Paslier M.C."/>
            <person name="Lippi Y."/>
            <person name="Lorenzon L."/>
            <person name="Mandel J.R."/>
            <person name="Marage G."/>
            <person name="Marchand G."/>
            <person name="Marquand E."/>
            <person name="Bret-Mestries E."/>
            <person name="Morien E."/>
            <person name="Nambeesan S."/>
            <person name="Nguyen T."/>
            <person name="Pegot-Espagnet P."/>
            <person name="Pouilly N."/>
            <person name="Raftis F."/>
            <person name="Sallet E."/>
            <person name="Schiex T."/>
            <person name="Thomas J."/>
            <person name="Vandecasteele C."/>
            <person name="Vares D."/>
            <person name="Vear F."/>
            <person name="Vautrin S."/>
            <person name="Crespi M."/>
            <person name="Mangin B."/>
            <person name="Burke J.M."/>
            <person name="Salse J."/>
            <person name="Munos S."/>
            <person name="Vincourt P."/>
            <person name="Rieseberg L.H."/>
            <person name="Langlade N.B."/>
        </authorList>
    </citation>
    <scope>NUCLEOTIDE SEQUENCE</scope>
    <source>
        <tissue evidence="1">Leaves</tissue>
    </source>
</reference>